<dbReference type="CDD" id="cd10967">
    <property type="entry name" value="CE4_GLA_like_6s"/>
    <property type="match status" value="1"/>
</dbReference>
<evidence type="ECO:0000313" key="4">
    <source>
        <dbReference type="Proteomes" id="UP001165341"/>
    </source>
</evidence>
<dbReference type="GO" id="GO:0016810">
    <property type="term" value="F:hydrolase activity, acting on carbon-nitrogen (but not peptide) bonds"/>
    <property type="evidence" value="ECO:0007669"/>
    <property type="project" value="InterPro"/>
</dbReference>
<protein>
    <submittedName>
        <fullName evidence="3">Cell wall-binding repeat-containing protein</fullName>
    </submittedName>
</protein>
<dbReference type="InterPro" id="IPR002509">
    <property type="entry name" value="NODB_dom"/>
</dbReference>
<dbReference type="GO" id="GO:0030288">
    <property type="term" value="C:outer membrane-bounded periplasmic space"/>
    <property type="evidence" value="ECO:0007669"/>
    <property type="project" value="TreeGrafter"/>
</dbReference>
<dbReference type="PANTHER" id="PTHR30032">
    <property type="entry name" value="N-ACETYLMURAMOYL-L-ALANINE AMIDASE-RELATED"/>
    <property type="match status" value="1"/>
</dbReference>
<feature type="domain" description="NodB homology" evidence="2">
    <location>
        <begin position="55"/>
        <end position="172"/>
    </location>
</feature>
<comment type="caution">
    <text evidence="3">The sequence shown here is derived from an EMBL/GenBank/DDBJ whole genome shotgun (WGS) entry which is preliminary data.</text>
</comment>
<dbReference type="Pfam" id="PF01522">
    <property type="entry name" value="Polysacc_deac_1"/>
    <property type="match status" value="1"/>
</dbReference>
<dbReference type="InterPro" id="IPR051922">
    <property type="entry name" value="Bact_Sporulation_Assoc"/>
</dbReference>
<sequence length="781" mass="79466">MNRSDLQYRNGSRPGPKRNPGRRKPQWRAFGTVFVLLLSLGSVLGAAFPAQAAATTVVTLTFDDANYNHLAAAQTMKSHGLAGTFFVPSGWVGQPGYMSVDDLKTVEGLGSEIAGHTINHPSLPSLSTDDATREVCNDRANLVAMGFKPTDFAYPFSETTAAVETIVKNCGYLSARGLGDVLSAKGTACAGCVQAESIPPADPYLTKAPEEIDRTWTLADLEKQVTDAQALGGWVQLTFHNICDGCDTGPLQLDTPTAVFDAFTAWLAAGAGPNGAGTSVKTVQQVIGGTYTLPVAGPVAPVVAPPAAGVNGVVNPSLETAGTVTVGNALPTPKCWSTAGYGTNVPTFALLAAAHTGTVAMSLSMASYANGDAKLLHTMTEAGCAPSVAPGHTYSLRAWYNSTVQTQFVLYYRTSIGAWIYGTSSPYFPASTTYSQAAWTTPPIPADVSAISFGLNLFQNGTLVTDDYALYDTVGAPSTATATRLWGQDAYGTSAAISAGTFPTPGVPVAYVATGETYQDALSGAGAAGVNKGPVLLVQRNGIPAVIAAELARLKPVRIVVLGGNLAVSDGVFASLSGVAPTTRTWGQDAYGTSAAISAGTFPTPGVPVAYVATGAAYQDALSGAGAAGVNKGPVLLVQPNGIPAVIAAELARLKPARIVVLGGNLAVSDGVFASLSGVAPTTRLWGQDAYGTSAAISAGTFPTPGIPVVYLATGATYQDALSGAGAAGVNQGPVLLVQPNGIPGVIAAELARLKPARIVILGGNLAVSDAVMAQSLALVG</sequence>
<dbReference type="EMBL" id="JALGAR010000001">
    <property type="protein sequence ID" value="MCI4657271.1"/>
    <property type="molecule type" value="Genomic_DNA"/>
</dbReference>
<evidence type="ECO:0000313" key="3">
    <source>
        <dbReference type="EMBL" id="MCI4657271.1"/>
    </source>
</evidence>
<dbReference type="RefSeq" id="WP_243011232.1">
    <property type="nucleotide sequence ID" value="NZ_JALGAR010000001.1"/>
</dbReference>
<dbReference type="GO" id="GO:0005975">
    <property type="term" value="P:carbohydrate metabolic process"/>
    <property type="evidence" value="ECO:0007669"/>
    <property type="project" value="InterPro"/>
</dbReference>
<dbReference type="Gene3D" id="2.60.120.260">
    <property type="entry name" value="Galactose-binding domain-like"/>
    <property type="match status" value="1"/>
</dbReference>
<evidence type="ECO:0000259" key="2">
    <source>
        <dbReference type="Pfam" id="PF01522"/>
    </source>
</evidence>
<keyword evidence="4" id="KW-1185">Reference proteome</keyword>
<dbReference type="PANTHER" id="PTHR30032:SF4">
    <property type="entry name" value="AMIDASE ENHANCER"/>
    <property type="match status" value="1"/>
</dbReference>
<feature type="region of interest" description="Disordered" evidence="1">
    <location>
        <begin position="1"/>
        <end position="24"/>
    </location>
</feature>
<dbReference type="SUPFAM" id="SSF88713">
    <property type="entry name" value="Glycoside hydrolase/deacetylase"/>
    <property type="match status" value="1"/>
</dbReference>
<dbReference type="Gene3D" id="3.20.20.370">
    <property type="entry name" value="Glycoside hydrolase/deacetylase"/>
    <property type="match status" value="1"/>
</dbReference>
<feature type="compositionally biased region" description="Basic residues" evidence="1">
    <location>
        <begin position="15"/>
        <end position="24"/>
    </location>
</feature>
<reference evidence="3" key="1">
    <citation type="submission" date="2022-03" db="EMBL/GenBank/DDBJ databases">
        <title>Cryobacterium sp. nov. strain ZS14-85, isolated from Antarctic soil.</title>
        <authorList>
            <person name="Li J."/>
            <person name="Niu G."/>
        </authorList>
    </citation>
    <scope>NUCLEOTIDE SEQUENCE</scope>
    <source>
        <strain evidence="3">ZS14-85</strain>
    </source>
</reference>
<gene>
    <name evidence="3" type="ORF">MQH31_05525</name>
</gene>
<dbReference type="InterPro" id="IPR007253">
    <property type="entry name" value="Cell_wall-bd_2"/>
</dbReference>
<evidence type="ECO:0000256" key="1">
    <source>
        <dbReference type="SAM" id="MobiDB-lite"/>
    </source>
</evidence>
<proteinExistence type="predicted"/>
<accession>A0AA41QWC9</accession>
<dbReference type="InterPro" id="IPR011330">
    <property type="entry name" value="Glyco_hydro/deAcase_b/a-brl"/>
</dbReference>
<dbReference type="Proteomes" id="UP001165341">
    <property type="component" value="Unassembled WGS sequence"/>
</dbReference>
<dbReference type="AlphaFoldDB" id="A0AA41QWC9"/>
<dbReference type="Pfam" id="PF04122">
    <property type="entry name" value="CW_binding_2"/>
    <property type="match status" value="3"/>
</dbReference>
<name>A0AA41QWC9_9MICO</name>
<organism evidence="3 4">
    <name type="scientific">Cryobacterium zhongshanensis</name>
    <dbReference type="NCBI Taxonomy" id="2928153"/>
    <lineage>
        <taxon>Bacteria</taxon>
        <taxon>Bacillati</taxon>
        <taxon>Actinomycetota</taxon>
        <taxon>Actinomycetes</taxon>
        <taxon>Micrococcales</taxon>
        <taxon>Microbacteriaceae</taxon>
        <taxon>Cryobacterium</taxon>
    </lineage>
</organism>